<dbReference type="AlphaFoldDB" id="A0A9I9DNQ5"/>
<dbReference type="Pfam" id="PF14695">
    <property type="entry name" value="LINES_C"/>
    <property type="match status" value="1"/>
</dbReference>
<dbReference type="InterPro" id="IPR029415">
    <property type="entry name" value="Lines_C"/>
</dbReference>
<dbReference type="PANTHER" id="PTHR16057:SF1">
    <property type="entry name" value="PROTEIN LINES HOMOLOG 1"/>
    <property type="match status" value="1"/>
</dbReference>
<organism evidence="2">
    <name type="scientific">Cucumis melo</name>
    <name type="common">Muskmelon</name>
    <dbReference type="NCBI Taxonomy" id="3656"/>
    <lineage>
        <taxon>Eukaryota</taxon>
        <taxon>Viridiplantae</taxon>
        <taxon>Streptophyta</taxon>
        <taxon>Embryophyta</taxon>
        <taxon>Tracheophyta</taxon>
        <taxon>Spermatophyta</taxon>
        <taxon>Magnoliopsida</taxon>
        <taxon>eudicotyledons</taxon>
        <taxon>Gunneridae</taxon>
        <taxon>Pentapetalae</taxon>
        <taxon>rosids</taxon>
        <taxon>fabids</taxon>
        <taxon>Cucurbitales</taxon>
        <taxon>Cucurbitaceae</taxon>
        <taxon>Benincaseae</taxon>
        <taxon>Cucumis</taxon>
    </lineage>
</organism>
<sequence>MSLGGEKRLRLSRLVDHCLHPFTEEDGVVLESKGKEKELLIALSHVCFALLYSLGSCDSVVVVTEVQRWAREIDGDSDNEAIQMKNSHEKSSDEQDQSLESHHYMTKIVSELVPLLAFENKYVKHLVANVLTAVTKFIFLTGSASDWYELVHSLCFGMELVLARIISSPAPSNAGSDNLHCYLSILLPKLKNANFSTVAGLLQVLRNTLKFLKQEQSDFIGELFDSVNSCLSKIPWDLLGRILTEKSCNIVEIQSNDDMRSNNLHRRQGLKFLFLGNFVQFLCSLAEQSDFEEASRGSFKSHPLLGTIINLIPNLFDWCLNNQVDHFDRCLSRYFSHKLLILMIRLSFHCHLQCSTLVIWLQLCRKRFQNLLLLPKLELESSSDTSLEDSPLIVSYFGDKCSPCSLHLRRLAVFLFLRCSLSFTCKQTTEKCDPSTFLATSDDCTCSKKGILELYKWLLGNLPTNIFLDTNMYAKNCTKFASSFLQLYMHECCCNFFSCLLIESHGPSQEVKEDILFHVSNIFDPQHMFHIFLKEASNITPDRRYPHQSFNSLIALFSLTASIFLPRILDVLNYDHEMLLDYLMSKDAGTCCLEYLLRCLHIINDSRHALVDSSGKRRKVMLNSSTISEERLSGSPNRSKETLPSFEDTGNCDYGYKPQRVGVESLKKSKNCLHLLKTSLENLHRENLFPYNPKVLIKRLTKFLELPIGD</sequence>
<protein>
    <recommendedName>
        <fullName evidence="1">Protein Lines C-terminal domain-containing protein</fullName>
    </recommendedName>
</protein>
<dbReference type="Gramene" id="MELO3C020890.2.1">
    <property type="protein sequence ID" value="MELO3C020890.2.1"/>
    <property type="gene ID" value="MELO3C020890.2"/>
</dbReference>
<dbReference type="InterPro" id="IPR024875">
    <property type="entry name" value="Protein_Lines"/>
</dbReference>
<name>A0A9I9DNQ5_CUCME</name>
<proteinExistence type="predicted"/>
<evidence type="ECO:0000259" key="1">
    <source>
        <dbReference type="Pfam" id="PF14695"/>
    </source>
</evidence>
<reference evidence="2" key="1">
    <citation type="submission" date="2023-03" db="UniProtKB">
        <authorList>
            <consortium name="EnsemblPlants"/>
        </authorList>
    </citation>
    <scope>IDENTIFICATION</scope>
</reference>
<evidence type="ECO:0000313" key="2">
    <source>
        <dbReference type="EnsemblPlants" id="MELO3C020890.2.1"/>
    </source>
</evidence>
<dbReference type="EnsemblPlants" id="MELO3C020890.2.1">
    <property type="protein sequence ID" value="MELO3C020890.2.1"/>
    <property type="gene ID" value="MELO3C020890.2"/>
</dbReference>
<dbReference type="PANTHER" id="PTHR16057">
    <property type="entry name" value="WINS1, 2 PROTEIN"/>
    <property type="match status" value="1"/>
</dbReference>
<feature type="domain" description="Protein Lines C-terminal" evidence="1">
    <location>
        <begin position="671"/>
        <end position="703"/>
    </location>
</feature>
<accession>A0A9I9DNQ5</accession>